<comment type="caution">
    <text evidence="2">The sequence shown here is derived from an EMBL/GenBank/DDBJ whole genome shotgun (WGS) entry which is preliminary data.</text>
</comment>
<accession>A0ABD3FKJ1</accession>
<dbReference type="Proteomes" id="UP001632037">
    <property type="component" value="Unassembled WGS sequence"/>
</dbReference>
<keyword evidence="1" id="KW-1133">Transmembrane helix</keyword>
<name>A0ABD3FKJ1_9STRA</name>
<keyword evidence="1" id="KW-0472">Membrane</keyword>
<keyword evidence="1" id="KW-0812">Transmembrane</keyword>
<keyword evidence="3" id="KW-1185">Reference proteome</keyword>
<evidence type="ECO:0008006" key="4">
    <source>
        <dbReference type="Google" id="ProtNLM"/>
    </source>
</evidence>
<sequence length="241" mass="26633">MVSSSCAGFTLYGETLDTFGCAYSALGTSGAVADINSDGTQRTHSFPAPWRMIQCSSSGECSSLLFTQIWLSEWTVEKTTTDEMFRHNFVNHKVIEVTVDSTFSIRLVISFQIFALVVAAYLTSMRGWYKMKSSFISPWARVMNATTSCTIAKVVRSSYNFVLVAQMAFGVIQWRKQLTIDLLVGGDTNQAVLRAFGCGTLVVVLSINIVFARAGDLKMQEMEPAFAHVVGSSYVYYPVLH</sequence>
<evidence type="ECO:0000256" key="1">
    <source>
        <dbReference type="SAM" id="Phobius"/>
    </source>
</evidence>
<protein>
    <recommendedName>
        <fullName evidence="4">TRP C-terminal domain-containing protein</fullName>
    </recommendedName>
</protein>
<dbReference type="AlphaFoldDB" id="A0ABD3FKJ1"/>
<proteinExistence type="predicted"/>
<feature type="transmembrane region" description="Helical" evidence="1">
    <location>
        <begin position="191"/>
        <end position="212"/>
    </location>
</feature>
<dbReference type="EMBL" id="JBIMZQ010000014">
    <property type="protein sequence ID" value="KAL3667273.1"/>
    <property type="molecule type" value="Genomic_DNA"/>
</dbReference>
<evidence type="ECO:0000313" key="2">
    <source>
        <dbReference type="EMBL" id="KAL3667273.1"/>
    </source>
</evidence>
<reference evidence="2 3" key="1">
    <citation type="submission" date="2024-09" db="EMBL/GenBank/DDBJ databases">
        <title>Genome sequencing and assembly of Phytophthora oleae, isolate VK10A, causative agent of rot of olive drupes.</title>
        <authorList>
            <person name="Conti Taguali S."/>
            <person name="Riolo M."/>
            <person name="La Spada F."/>
            <person name="Cacciola S.O."/>
            <person name="Dionisio G."/>
        </authorList>
    </citation>
    <scope>NUCLEOTIDE SEQUENCE [LARGE SCALE GENOMIC DNA]</scope>
    <source>
        <strain evidence="2 3">VK10A</strain>
    </source>
</reference>
<organism evidence="2 3">
    <name type="scientific">Phytophthora oleae</name>
    <dbReference type="NCBI Taxonomy" id="2107226"/>
    <lineage>
        <taxon>Eukaryota</taxon>
        <taxon>Sar</taxon>
        <taxon>Stramenopiles</taxon>
        <taxon>Oomycota</taxon>
        <taxon>Peronosporomycetes</taxon>
        <taxon>Peronosporales</taxon>
        <taxon>Peronosporaceae</taxon>
        <taxon>Phytophthora</taxon>
    </lineage>
</organism>
<evidence type="ECO:0000313" key="3">
    <source>
        <dbReference type="Proteomes" id="UP001632037"/>
    </source>
</evidence>
<gene>
    <name evidence="2" type="ORF">V7S43_007505</name>
</gene>
<feature type="transmembrane region" description="Helical" evidence="1">
    <location>
        <begin position="103"/>
        <end position="122"/>
    </location>
</feature>